<sequence>MANCALIDIPTACSRRGYLSTIGVVIDVLPPFQTKGSSTCVTFTLKDSLFDEPHWAGGLKIKYFNDHPDALPVVQVDDVVLLRGIRVTSYNDKPTGVASQHDTVEWAVFRSDPNPNSIPTILTGPTPFPLKPAEEQAARRLLDGAPRQASNTSNNVARQMPLSQQRSQVVQAFMAPTTIKSGLPLRLIRDLQPGPFVQIVGQVVKIDNFDSERCILHLTDYTSNEALVGIEEDRDEDMGVDGDSFGYLSRKRKNWPGPWGKMTIQAVLWEPHATYARSHVKEGQIVLLTYTRIKPASYTGLEAVVHQDKRYPAKTHVKLIADTDDLAQDLMTRRKAYWKIHGKPSNNTANVSNKKKKRTEAKKQLEQRKTEAPKALSLPAARRGTNPHIKTRAYDVPVRSVERVLAAESHQNEIPGGITYQLPFQNVYYQIEVRVVDFFPPRLEDFAVQVPMHSIVAPGDSTHQRGEYQRLEWEWRFCLLVEGTEPSGSKDEPRPTMKIYVTGAEADHLLSIDAADLHNDHMKLHELREKLFLLWGDLEELKMKHGASAKTNAYRVPSKPSSVPFKCSIKEYGVPCGHPHIVEPQSQDNLPGRGCSEPNCFGWERRFALFGTAIHT</sequence>
<dbReference type="PANTHER" id="PTHR14513:SF0">
    <property type="entry name" value="PROTECTION OF TELOMERES PROTEIN 1"/>
    <property type="match status" value="1"/>
</dbReference>
<keyword evidence="5" id="KW-0158">Chromosome</keyword>
<dbReference type="CDD" id="cd04497">
    <property type="entry name" value="hPOT1_OB1_like"/>
    <property type="match status" value="1"/>
</dbReference>
<evidence type="ECO:0000256" key="2">
    <source>
        <dbReference type="ARBA" id="ARBA00004574"/>
    </source>
</evidence>
<dbReference type="Pfam" id="PF02765">
    <property type="entry name" value="POT1"/>
    <property type="match status" value="1"/>
</dbReference>
<comment type="subcellular location">
    <subcellularLocation>
        <location evidence="2">Chromosome</location>
        <location evidence="2">Telomere</location>
    </subcellularLocation>
    <subcellularLocation>
        <location evidence="1">Nucleus</location>
    </subcellularLocation>
</comment>
<dbReference type="GO" id="GO:0032210">
    <property type="term" value="P:regulation of telomere maintenance via telomerase"/>
    <property type="evidence" value="ECO:0007669"/>
    <property type="project" value="TreeGrafter"/>
</dbReference>
<dbReference type="SUPFAM" id="SSF50249">
    <property type="entry name" value="Nucleic acid-binding proteins"/>
    <property type="match status" value="2"/>
</dbReference>
<dbReference type="OrthoDB" id="2186770at2759"/>
<feature type="compositionally biased region" description="Basic and acidic residues" evidence="9">
    <location>
        <begin position="361"/>
        <end position="372"/>
    </location>
</feature>
<dbReference type="GO" id="GO:0098505">
    <property type="term" value="F:G-rich strand telomeric DNA binding"/>
    <property type="evidence" value="ECO:0007669"/>
    <property type="project" value="TreeGrafter"/>
</dbReference>
<evidence type="ECO:0000313" key="11">
    <source>
        <dbReference type="EMBL" id="KAF7714295.1"/>
    </source>
</evidence>
<dbReference type="Proteomes" id="UP000631181">
    <property type="component" value="Unassembled WGS sequence"/>
</dbReference>
<protein>
    <recommendedName>
        <fullName evidence="4">Protection of telomeres protein 1</fullName>
    </recommendedName>
</protein>
<dbReference type="GO" id="GO:0000783">
    <property type="term" value="C:nuclear telomere cap complex"/>
    <property type="evidence" value="ECO:0007669"/>
    <property type="project" value="TreeGrafter"/>
</dbReference>
<evidence type="ECO:0000256" key="6">
    <source>
        <dbReference type="ARBA" id="ARBA00022895"/>
    </source>
</evidence>
<dbReference type="InterPro" id="IPR011564">
    <property type="entry name" value="Telomer_end-bd_POT1/Cdc13"/>
</dbReference>
<gene>
    <name evidence="11" type="ORF">PECM_000563</name>
</gene>
<comment type="similarity">
    <text evidence="3">Belongs to the telombin family.</text>
</comment>
<feature type="domain" description="Telomeric single stranded DNA binding POT1/Cdc13" evidence="10">
    <location>
        <begin position="6"/>
        <end position="146"/>
    </location>
</feature>
<dbReference type="Gene3D" id="2.40.50.140">
    <property type="entry name" value="Nucleic acid-binding proteins"/>
    <property type="match status" value="2"/>
</dbReference>
<dbReference type="AlphaFoldDB" id="A0A8J8WFN6"/>
<dbReference type="SMART" id="SM00976">
    <property type="entry name" value="Telo_bind"/>
    <property type="match status" value="1"/>
</dbReference>
<keyword evidence="12" id="KW-1185">Reference proteome</keyword>
<keyword evidence="8" id="KW-0539">Nucleus</keyword>
<evidence type="ECO:0000256" key="8">
    <source>
        <dbReference type="ARBA" id="ARBA00023242"/>
    </source>
</evidence>
<evidence type="ECO:0000256" key="5">
    <source>
        <dbReference type="ARBA" id="ARBA00022454"/>
    </source>
</evidence>
<reference evidence="11" key="1">
    <citation type="journal article" date="2020" name="Front. Microbiol.">
        <title>Gene regulatory networks of Penicillium echinulatum 2HH and Penicillium oxalicum 114-2 inferred by a computational biology approach.</title>
        <authorList>
            <person name="Lenz A.R."/>
            <person name="Galan-Vasquez E."/>
            <person name="Balbinot E."/>
            <person name="De Abreu F.P."/>
            <person name="De Oliveira N.S."/>
            <person name="Da Rosa L.O."/>
            <person name="De Avila E Silva S."/>
            <person name="Camassola M."/>
            <person name="Dillon A.J.P."/>
            <person name="Perez-Rueda E."/>
        </authorList>
    </citation>
    <scope>NUCLEOTIDE SEQUENCE</scope>
    <source>
        <strain evidence="11">S1M29</strain>
    </source>
</reference>
<evidence type="ECO:0000256" key="3">
    <source>
        <dbReference type="ARBA" id="ARBA00008442"/>
    </source>
</evidence>
<keyword evidence="7" id="KW-0238">DNA-binding</keyword>
<dbReference type="FunFam" id="2.40.50.140:FF:000303">
    <property type="entry name" value="Protection of telomeres protein 1"/>
    <property type="match status" value="1"/>
</dbReference>
<name>A0A8J8WFN6_9EURO</name>
<dbReference type="InterPro" id="IPR032042">
    <property type="entry name" value="POT1PC"/>
</dbReference>
<dbReference type="InterPro" id="IPR012340">
    <property type="entry name" value="NA-bd_OB-fold"/>
</dbReference>
<evidence type="ECO:0000256" key="1">
    <source>
        <dbReference type="ARBA" id="ARBA00004123"/>
    </source>
</evidence>
<dbReference type="Pfam" id="PF16686">
    <property type="entry name" value="POT1PC"/>
    <property type="match status" value="1"/>
</dbReference>
<dbReference type="GO" id="GO:0016233">
    <property type="term" value="P:telomere capping"/>
    <property type="evidence" value="ECO:0007669"/>
    <property type="project" value="TreeGrafter"/>
</dbReference>
<organism evidence="11 12">
    <name type="scientific">Penicillium ucsense</name>
    <dbReference type="NCBI Taxonomy" id="2839758"/>
    <lineage>
        <taxon>Eukaryota</taxon>
        <taxon>Fungi</taxon>
        <taxon>Dikarya</taxon>
        <taxon>Ascomycota</taxon>
        <taxon>Pezizomycotina</taxon>
        <taxon>Eurotiomycetes</taxon>
        <taxon>Eurotiomycetidae</taxon>
        <taxon>Eurotiales</taxon>
        <taxon>Aspergillaceae</taxon>
        <taxon>Penicillium</taxon>
    </lineage>
</organism>
<dbReference type="InterPro" id="IPR028389">
    <property type="entry name" value="POT1"/>
</dbReference>
<evidence type="ECO:0000256" key="9">
    <source>
        <dbReference type="SAM" id="MobiDB-lite"/>
    </source>
</evidence>
<evidence type="ECO:0000256" key="7">
    <source>
        <dbReference type="ARBA" id="ARBA00023125"/>
    </source>
</evidence>
<keyword evidence="6" id="KW-0779">Telomere</keyword>
<evidence type="ECO:0000256" key="4">
    <source>
        <dbReference type="ARBA" id="ARBA00015253"/>
    </source>
</evidence>
<feature type="region of interest" description="Disordered" evidence="9">
    <location>
        <begin position="342"/>
        <end position="375"/>
    </location>
</feature>
<evidence type="ECO:0000259" key="10">
    <source>
        <dbReference type="SMART" id="SM00976"/>
    </source>
</evidence>
<proteinExistence type="inferred from homology"/>
<dbReference type="EMBL" id="WIWV01000089">
    <property type="protein sequence ID" value="KAF7714295.1"/>
    <property type="molecule type" value="Genomic_DNA"/>
</dbReference>
<evidence type="ECO:0000313" key="12">
    <source>
        <dbReference type="Proteomes" id="UP000631181"/>
    </source>
</evidence>
<accession>A0A8J8WFN6</accession>
<dbReference type="GO" id="GO:0010521">
    <property type="term" value="F:telomerase inhibitor activity"/>
    <property type="evidence" value="ECO:0007669"/>
    <property type="project" value="TreeGrafter"/>
</dbReference>
<dbReference type="PANTHER" id="PTHR14513">
    <property type="entry name" value="PROTECTION OF TELOMERES 1"/>
    <property type="match status" value="1"/>
</dbReference>
<comment type="caution">
    <text evidence="11">The sequence shown here is derived from an EMBL/GenBank/DDBJ whole genome shotgun (WGS) entry which is preliminary data.</text>
</comment>